<reference evidence="3 4" key="1">
    <citation type="submission" date="2020-08" db="EMBL/GenBank/DDBJ databases">
        <title>Amycolatopsis sp. nov. DR6-1 isolated from Dendrobium heterocarpum.</title>
        <authorList>
            <person name="Tedsree N."/>
            <person name="Kuncharoen N."/>
            <person name="Likhitwitayawuid K."/>
            <person name="Tanasupawat S."/>
        </authorList>
    </citation>
    <scope>NUCLEOTIDE SEQUENCE [LARGE SCALE GENOMIC DNA]</scope>
    <source>
        <strain evidence="3 4">DR6-1</strain>
    </source>
</reference>
<evidence type="ECO:0000256" key="1">
    <source>
        <dbReference type="SAM" id="MobiDB-lite"/>
    </source>
</evidence>
<gene>
    <name evidence="3" type="ORF">H4281_04955</name>
</gene>
<feature type="transmembrane region" description="Helical" evidence="2">
    <location>
        <begin position="215"/>
        <end position="237"/>
    </location>
</feature>
<proteinExistence type="predicted"/>
<evidence type="ECO:0000256" key="2">
    <source>
        <dbReference type="SAM" id="Phobius"/>
    </source>
</evidence>
<dbReference type="AlphaFoldDB" id="A0A7W3VSP4"/>
<keyword evidence="4" id="KW-1185">Reference proteome</keyword>
<keyword evidence="2" id="KW-1133">Transmembrane helix</keyword>
<dbReference type="RefSeq" id="WP_182889682.1">
    <property type="nucleotide sequence ID" value="NZ_JACGZW010000002.1"/>
</dbReference>
<name>A0A7W3VSP4_9PSEU</name>
<keyword evidence="2" id="KW-0472">Membrane</keyword>
<evidence type="ECO:0000313" key="4">
    <source>
        <dbReference type="Proteomes" id="UP000526734"/>
    </source>
</evidence>
<evidence type="ECO:0000313" key="3">
    <source>
        <dbReference type="EMBL" id="MBB1152468.1"/>
    </source>
</evidence>
<feature type="region of interest" description="Disordered" evidence="1">
    <location>
        <begin position="1"/>
        <end position="22"/>
    </location>
</feature>
<protein>
    <submittedName>
        <fullName evidence="3">Uncharacterized protein</fullName>
    </submittedName>
</protein>
<feature type="transmembrane region" description="Helical" evidence="2">
    <location>
        <begin position="249"/>
        <end position="267"/>
    </location>
</feature>
<keyword evidence="2" id="KW-0812">Transmembrane</keyword>
<comment type="caution">
    <text evidence="3">The sequence shown here is derived from an EMBL/GenBank/DDBJ whole genome shotgun (WGS) entry which is preliminary data.</text>
</comment>
<dbReference type="EMBL" id="JACGZW010000002">
    <property type="protein sequence ID" value="MBB1152468.1"/>
    <property type="molecule type" value="Genomic_DNA"/>
</dbReference>
<feature type="transmembrane region" description="Helical" evidence="2">
    <location>
        <begin position="131"/>
        <end position="152"/>
    </location>
</feature>
<feature type="transmembrane region" description="Helical" evidence="2">
    <location>
        <begin position="158"/>
        <end position="180"/>
    </location>
</feature>
<organism evidence="3 4">
    <name type="scientific">Amycolatopsis dendrobii</name>
    <dbReference type="NCBI Taxonomy" id="2760662"/>
    <lineage>
        <taxon>Bacteria</taxon>
        <taxon>Bacillati</taxon>
        <taxon>Actinomycetota</taxon>
        <taxon>Actinomycetes</taxon>
        <taxon>Pseudonocardiales</taxon>
        <taxon>Pseudonocardiaceae</taxon>
        <taxon>Amycolatopsis</taxon>
    </lineage>
</organism>
<accession>A0A7W3VSP4</accession>
<dbReference type="Proteomes" id="UP000526734">
    <property type="component" value="Unassembled WGS sequence"/>
</dbReference>
<sequence>MSRRTGAARVDFPAAEDATSSWDETTDEIALPRIDEATSVPRSTEVGTFYSEDEYGRLAEEQEQLWSAAGEAVAREHTVPARGLDAAADAALELVAESSKAVAAAYEHQRHAARVLTPHVRRQPGAKLRYWIAWPLLTLGEASGLWSAAISWGDVPAIAAGQALSAGLAGACSGLVGSELKQLQLARMRRREPESLSADELRYQRLFAGTENGAGVVKLVGVISIVVAALLAFAVFALRSSVEGVSSGLTYGLIAVATALASGLLGYQAEDDVADLLSTYAKRVARAERHHRRLAGDAAIRARAEAVEAARSAQAEAVLRGHAANKRVQALSFRVLRRNPGVAGHGYANGYVSGVIGRRLRQDGGAR</sequence>